<dbReference type="AlphaFoldDB" id="A0A3L6TCT9"/>
<evidence type="ECO:0000313" key="2">
    <source>
        <dbReference type="Proteomes" id="UP000275267"/>
    </source>
</evidence>
<reference evidence="2" key="1">
    <citation type="journal article" date="2019" name="Nat. Commun.">
        <title>The genome of broomcorn millet.</title>
        <authorList>
            <person name="Zou C."/>
            <person name="Miki D."/>
            <person name="Li D."/>
            <person name="Tang Q."/>
            <person name="Xiao L."/>
            <person name="Rajput S."/>
            <person name="Deng P."/>
            <person name="Jia W."/>
            <person name="Huang R."/>
            <person name="Zhang M."/>
            <person name="Sun Y."/>
            <person name="Hu J."/>
            <person name="Fu X."/>
            <person name="Schnable P.S."/>
            <person name="Li F."/>
            <person name="Zhang H."/>
            <person name="Feng B."/>
            <person name="Zhu X."/>
            <person name="Liu R."/>
            <person name="Schnable J.C."/>
            <person name="Zhu J.-K."/>
            <person name="Zhang H."/>
        </authorList>
    </citation>
    <scope>NUCLEOTIDE SEQUENCE [LARGE SCALE GENOMIC DNA]</scope>
</reference>
<protein>
    <submittedName>
        <fullName evidence="1">Uncharacterized protein</fullName>
    </submittedName>
</protein>
<evidence type="ECO:0000313" key="1">
    <source>
        <dbReference type="EMBL" id="RLN36091.1"/>
    </source>
</evidence>
<sequence length="72" mass="7901">MGGIIPFVCGAIKRQRRAKKAADYERISSAGAPPTWGQEERVTGGAYRFRSQSCRFAADSPGGELRFLPRRG</sequence>
<dbReference type="EMBL" id="PQIB02000002">
    <property type="protein sequence ID" value="RLN36091.1"/>
    <property type="molecule type" value="Genomic_DNA"/>
</dbReference>
<comment type="caution">
    <text evidence="1">The sequence shown here is derived from an EMBL/GenBank/DDBJ whole genome shotgun (WGS) entry which is preliminary data.</text>
</comment>
<accession>A0A3L6TCT9</accession>
<dbReference type="OrthoDB" id="664786at2759"/>
<gene>
    <name evidence="1" type="ORF">C2845_PM03G03390</name>
</gene>
<name>A0A3L6TCT9_PANMI</name>
<proteinExistence type="predicted"/>
<dbReference type="Proteomes" id="UP000275267">
    <property type="component" value="Unassembled WGS sequence"/>
</dbReference>
<keyword evidence="2" id="KW-1185">Reference proteome</keyword>
<organism evidence="1 2">
    <name type="scientific">Panicum miliaceum</name>
    <name type="common">Proso millet</name>
    <name type="synonym">Broomcorn millet</name>
    <dbReference type="NCBI Taxonomy" id="4540"/>
    <lineage>
        <taxon>Eukaryota</taxon>
        <taxon>Viridiplantae</taxon>
        <taxon>Streptophyta</taxon>
        <taxon>Embryophyta</taxon>
        <taxon>Tracheophyta</taxon>
        <taxon>Spermatophyta</taxon>
        <taxon>Magnoliopsida</taxon>
        <taxon>Liliopsida</taxon>
        <taxon>Poales</taxon>
        <taxon>Poaceae</taxon>
        <taxon>PACMAD clade</taxon>
        <taxon>Panicoideae</taxon>
        <taxon>Panicodae</taxon>
        <taxon>Paniceae</taxon>
        <taxon>Panicinae</taxon>
        <taxon>Panicum</taxon>
        <taxon>Panicum sect. Panicum</taxon>
    </lineage>
</organism>